<dbReference type="Proteomes" id="UP000887580">
    <property type="component" value="Unplaced"/>
</dbReference>
<protein>
    <submittedName>
        <fullName evidence="2">Ubiquitin-like protease family profile domain-containing protein</fullName>
    </submittedName>
</protein>
<organism evidence="1 2">
    <name type="scientific">Panagrolaimus sp. PS1159</name>
    <dbReference type="NCBI Taxonomy" id="55785"/>
    <lineage>
        <taxon>Eukaryota</taxon>
        <taxon>Metazoa</taxon>
        <taxon>Ecdysozoa</taxon>
        <taxon>Nematoda</taxon>
        <taxon>Chromadorea</taxon>
        <taxon>Rhabditida</taxon>
        <taxon>Tylenchina</taxon>
        <taxon>Panagrolaimomorpha</taxon>
        <taxon>Panagrolaimoidea</taxon>
        <taxon>Panagrolaimidae</taxon>
        <taxon>Panagrolaimus</taxon>
    </lineage>
</organism>
<dbReference type="WBParaSite" id="PS1159_v2.g8515.t1">
    <property type="protein sequence ID" value="PS1159_v2.g8515.t1"/>
    <property type="gene ID" value="PS1159_v2.g8515"/>
</dbReference>
<evidence type="ECO:0000313" key="2">
    <source>
        <dbReference type="WBParaSite" id="PS1159_v2.g8515.t1"/>
    </source>
</evidence>
<sequence length="628" mass="72043">MVNFIKIDEFVNSLKTNNLVKWIKNILRGLFNVAVFLFFSLTFYNNANEIVKGKHYCILNIGGGKRRRNRDDEPSDAFEEPSFGYLNKNRKILLLSEKKHKTARDLYLDDNQVDALICGVAAFVGRKGIRKVSVLTSIFCTKLAADPDTDPITYMHIYKSNFDILLAPIVEEEHWYVAAFYVDTKIVTVYDSLHWPVPSIFPRLKKCIESVLHLQFTLKNDNKNITKQKNGYDCGVNCFRNAEEICFHEKCNLFIPYYPEAERARAREILRRLQNKEIKDDWVPHVVTPTHYTTLNRPTDEPEKIVNAKSSDSDVEILDEKKDISSKTDKKADDEKKDETNICDDSIGCLNDPIQKMGIDDSTEIKEDKKVLTNDEENETQQKIDENFIDYCNRKRIRKDSDARKEYNAEKNAAKSKLAQNEKKKGSKCETDKMKAADDKSEKDDKEYEILSVDEEIGLNKEALETVAEFCSRKRIKNDTKGKAKHKQSVKNAKEKLEKNEKAKDKIKTEDGCSDTVTDYNDLQLDLFFTLNSAYSVLSSLKKDPIHDLQLITGPLDKATVIVQIDRESEPINGKFIILGKDFNTIFIELWSTTKIESKEGSTWKFSGKIKLEGGVLLMDVAESSKFA</sequence>
<proteinExistence type="predicted"/>
<reference evidence="2" key="1">
    <citation type="submission" date="2022-11" db="UniProtKB">
        <authorList>
            <consortium name="WormBaseParasite"/>
        </authorList>
    </citation>
    <scope>IDENTIFICATION</scope>
</reference>
<evidence type="ECO:0000313" key="1">
    <source>
        <dbReference type="Proteomes" id="UP000887580"/>
    </source>
</evidence>
<name>A0AC35GTV5_9BILA</name>
<accession>A0AC35GTV5</accession>